<dbReference type="Pfam" id="PF00355">
    <property type="entry name" value="Rieske"/>
    <property type="match status" value="1"/>
</dbReference>
<dbReference type="InterPro" id="IPR036922">
    <property type="entry name" value="Rieske_2Fe-2S_sf"/>
</dbReference>
<keyword evidence="8" id="KW-1185">Reference proteome</keyword>
<dbReference type="SUPFAM" id="SSF50022">
    <property type="entry name" value="ISP domain"/>
    <property type="match status" value="1"/>
</dbReference>
<protein>
    <submittedName>
        <fullName evidence="7">Rieske 2Fe-2S domain-containing protein</fullName>
    </submittedName>
</protein>
<dbReference type="SUPFAM" id="SSF55961">
    <property type="entry name" value="Bet v1-like"/>
    <property type="match status" value="1"/>
</dbReference>
<dbReference type="Proteomes" id="UP001595957">
    <property type="component" value="Unassembled WGS sequence"/>
</dbReference>
<keyword evidence="5" id="KW-0411">Iron-sulfur</keyword>
<evidence type="ECO:0000313" key="8">
    <source>
        <dbReference type="Proteomes" id="UP001595957"/>
    </source>
</evidence>
<evidence type="ECO:0000256" key="2">
    <source>
        <dbReference type="ARBA" id="ARBA00022723"/>
    </source>
</evidence>
<dbReference type="PROSITE" id="PS51296">
    <property type="entry name" value="RIESKE"/>
    <property type="match status" value="1"/>
</dbReference>
<dbReference type="PANTHER" id="PTHR21266:SF60">
    <property type="entry name" value="3-KETOSTEROID-9-ALPHA-MONOOXYGENASE, OXYGENASE COMPONENT"/>
    <property type="match status" value="1"/>
</dbReference>
<dbReference type="InterPro" id="IPR044043">
    <property type="entry name" value="VanA_C_cat"/>
</dbReference>
<dbReference type="EMBL" id="JBHSFZ010000058">
    <property type="protein sequence ID" value="MFC4595708.1"/>
    <property type="molecule type" value="Genomic_DNA"/>
</dbReference>
<gene>
    <name evidence="7" type="ORF">ACFO3E_16230</name>
</gene>
<keyword evidence="2" id="KW-0479">Metal-binding</keyword>
<evidence type="ECO:0000256" key="1">
    <source>
        <dbReference type="ARBA" id="ARBA00022714"/>
    </source>
</evidence>
<feature type="domain" description="Rieske" evidence="6">
    <location>
        <begin position="8"/>
        <end position="110"/>
    </location>
</feature>
<keyword evidence="4" id="KW-0408">Iron</keyword>
<sequence>MTFLKNVWYVAARAAEFEQDMVSRTICNKAVVMFRKSDGTLAAVEDRCPHRFVPLSMGKRIGDNIQCGYHGLQFDGSGACPVKPFEHGMERPDIRIASYPLIERHGVAWIWMGDPALADPAKIPDFSYLAEDPGVHALLAYSHIKANHMMIADNLLDLSHVHILHNLHDGSDYASFDNKVKQDGDTIWSMLYRPHYYLDDARRQLYGFASNDVEGQGHTRWNAPSVLAVYTAWWDHGKSLEEEGAVRAYNAHLLTPETEYTTHYFWGVTRNYAVGNTDMDDAMIAMVRNVFETEDGPMLEAQQRAMGEETDIFKLRPTILKADTAGVMMRRYMKKRLRAEEAGEDVTEVAVAAE</sequence>
<evidence type="ECO:0000313" key="7">
    <source>
        <dbReference type="EMBL" id="MFC4595708.1"/>
    </source>
</evidence>
<comment type="caution">
    <text evidence="7">The sequence shown here is derived from an EMBL/GenBank/DDBJ whole genome shotgun (WGS) entry which is preliminary data.</text>
</comment>
<keyword evidence="3" id="KW-0560">Oxidoreductase</keyword>
<dbReference type="Gene3D" id="2.102.10.10">
    <property type="entry name" value="Rieske [2Fe-2S] iron-sulphur domain"/>
    <property type="match status" value="1"/>
</dbReference>
<evidence type="ECO:0000259" key="6">
    <source>
        <dbReference type="PROSITE" id="PS51296"/>
    </source>
</evidence>
<name>A0ABV9F3H8_9SPHN</name>
<dbReference type="InterPro" id="IPR017941">
    <property type="entry name" value="Rieske_2Fe-2S"/>
</dbReference>
<organism evidence="7 8">
    <name type="scientific">Sphingobium tyrosinilyticum</name>
    <dbReference type="NCBI Taxonomy" id="2715436"/>
    <lineage>
        <taxon>Bacteria</taxon>
        <taxon>Pseudomonadati</taxon>
        <taxon>Pseudomonadota</taxon>
        <taxon>Alphaproteobacteria</taxon>
        <taxon>Sphingomonadales</taxon>
        <taxon>Sphingomonadaceae</taxon>
        <taxon>Sphingobium</taxon>
    </lineage>
</organism>
<proteinExistence type="predicted"/>
<reference evidence="8" key="1">
    <citation type="journal article" date="2019" name="Int. J. Syst. Evol. Microbiol.">
        <title>The Global Catalogue of Microorganisms (GCM) 10K type strain sequencing project: providing services to taxonomists for standard genome sequencing and annotation.</title>
        <authorList>
            <consortium name="The Broad Institute Genomics Platform"/>
            <consortium name="The Broad Institute Genome Sequencing Center for Infectious Disease"/>
            <person name="Wu L."/>
            <person name="Ma J."/>
        </authorList>
    </citation>
    <scope>NUCLEOTIDE SEQUENCE [LARGE SCALE GENOMIC DNA]</scope>
    <source>
        <strain evidence="8">NBRC 103632</strain>
    </source>
</reference>
<accession>A0ABV9F3H8</accession>
<dbReference type="Pfam" id="PF19112">
    <property type="entry name" value="VanA_C"/>
    <property type="match status" value="1"/>
</dbReference>
<evidence type="ECO:0000256" key="4">
    <source>
        <dbReference type="ARBA" id="ARBA00023004"/>
    </source>
</evidence>
<dbReference type="InterPro" id="IPR050584">
    <property type="entry name" value="Cholesterol_7-desaturase"/>
</dbReference>
<dbReference type="Gene3D" id="3.90.380.10">
    <property type="entry name" value="Naphthalene 1,2-dioxygenase Alpha Subunit, Chain A, domain 1"/>
    <property type="match status" value="1"/>
</dbReference>
<dbReference type="RefSeq" id="WP_380806226.1">
    <property type="nucleotide sequence ID" value="NZ_JBHSFZ010000058.1"/>
</dbReference>
<evidence type="ECO:0000256" key="5">
    <source>
        <dbReference type="ARBA" id="ARBA00023014"/>
    </source>
</evidence>
<keyword evidence="1" id="KW-0001">2Fe-2S</keyword>
<evidence type="ECO:0000256" key="3">
    <source>
        <dbReference type="ARBA" id="ARBA00023002"/>
    </source>
</evidence>
<dbReference type="PANTHER" id="PTHR21266">
    <property type="entry name" value="IRON-SULFUR DOMAIN CONTAINING PROTEIN"/>
    <property type="match status" value="1"/>
</dbReference>